<evidence type="ECO:0000313" key="9">
    <source>
        <dbReference type="Proteomes" id="UP000053144"/>
    </source>
</evidence>
<name>A0A0L9VR72_PHAAN</name>
<dbReference type="InterPro" id="IPR050905">
    <property type="entry name" value="Plant_NBS-LRR"/>
</dbReference>
<dbReference type="EMBL" id="CM003381">
    <property type="protein sequence ID" value="KOM57259.1"/>
    <property type="molecule type" value="Genomic_DNA"/>
</dbReference>
<gene>
    <name evidence="8" type="ORF">LR48_Vigan11g029100</name>
</gene>
<dbReference type="InterPro" id="IPR032675">
    <property type="entry name" value="LRR_dom_sf"/>
</dbReference>
<dbReference type="SMART" id="SM00382">
    <property type="entry name" value="AAA"/>
    <property type="match status" value="1"/>
</dbReference>
<evidence type="ECO:0000256" key="6">
    <source>
        <dbReference type="SAM" id="MobiDB-lite"/>
    </source>
</evidence>
<dbReference type="Gene3D" id="3.80.10.10">
    <property type="entry name" value="Ribonuclease Inhibitor"/>
    <property type="match status" value="10"/>
</dbReference>
<dbReference type="InterPro" id="IPR057135">
    <property type="entry name" value="At4g27190-like_LRR"/>
</dbReference>
<dbReference type="PANTHER" id="PTHR33463:SF196">
    <property type="entry name" value="NB-ARC DOMAIN DISEASE RESISTANCE PROTEIN"/>
    <property type="match status" value="1"/>
</dbReference>
<evidence type="ECO:0000256" key="1">
    <source>
        <dbReference type="ARBA" id="ARBA00008894"/>
    </source>
</evidence>
<evidence type="ECO:0000256" key="5">
    <source>
        <dbReference type="SAM" id="Coils"/>
    </source>
</evidence>
<dbReference type="InterPro" id="IPR003593">
    <property type="entry name" value="AAA+_ATPase"/>
</dbReference>
<accession>A0A0L9VR72</accession>
<evidence type="ECO:0000256" key="4">
    <source>
        <dbReference type="ARBA" id="ARBA00022840"/>
    </source>
</evidence>
<evidence type="ECO:0000256" key="2">
    <source>
        <dbReference type="ARBA" id="ARBA00022741"/>
    </source>
</evidence>
<dbReference type="Gene3D" id="1.10.8.430">
    <property type="entry name" value="Helical domain of apoptotic protease-activating factors"/>
    <property type="match status" value="1"/>
</dbReference>
<keyword evidence="3" id="KW-0611">Plant defense</keyword>
<dbReference type="Pfam" id="PF00931">
    <property type="entry name" value="NB-ARC"/>
    <property type="match status" value="1"/>
</dbReference>
<organism evidence="8 9">
    <name type="scientific">Phaseolus angularis</name>
    <name type="common">Azuki bean</name>
    <name type="synonym">Vigna angularis</name>
    <dbReference type="NCBI Taxonomy" id="3914"/>
    <lineage>
        <taxon>Eukaryota</taxon>
        <taxon>Viridiplantae</taxon>
        <taxon>Streptophyta</taxon>
        <taxon>Embryophyta</taxon>
        <taxon>Tracheophyta</taxon>
        <taxon>Spermatophyta</taxon>
        <taxon>Magnoliopsida</taxon>
        <taxon>eudicotyledons</taxon>
        <taxon>Gunneridae</taxon>
        <taxon>Pentapetalae</taxon>
        <taxon>rosids</taxon>
        <taxon>fabids</taxon>
        <taxon>Fabales</taxon>
        <taxon>Fabaceae</taxon>
        <taxon>Papilionoideae</taxon>
        <taxon>50 kb inversion clade</taxon>
        <taxon>NPAAA clade</taxon>
        <taxon>indigoferoid/millettioid clade</taxon>
        <taxon>Phaseoleae</taxon>
        <taxon>Vigna</taxon>
    </lineage>
</organism>
<feature type="coiled-coil region" evidence="5">
    <location>
        <begin position="29"/>
        <end position="77"/>
    </location>
</feature>
<dbReference type="GO" id="GO:0043531">
    <property type="term" value="F:ADP binding"/>
    <property type="evidence" value="ECO:0007669"/>
    <property type="project" value="InterPro"/>
</dbReference>
<dbReference type="SUPFAM" id="SSF52540">
    <property type="entry name" value="P-loop containing nucleoside triphosphate hydrolases"/>
    <property type="match status" value="1"/>
</dbReference>
<dbReference type="GO" id="GO:0006952">
    <property type="term" value="P:defense response"/>
    <property type="evidence" value="ECO:0007669"/>
    <property type="project" value="UniProtKB-KW"/>
</dbReference>
<dbReference type="SUPFAM" id="SSF52058">
    <property type="entry name" value="L domain-like"/>
    <property type="match status" value="3"/>
</dbReference>
<evidence type="ECO:0000259" key="7">
    <source>
        <dbReference type="SMART" id="SM00382"/>
    </source>
</evidence>
<dbReference type="Pfam" id="PF23247">
    <property type="entry name" value="LRR_RPS2"/>
    <property type="match status" value="11"/>
</dbReference>
<evidence type="ECO:0000313" key="8">
    <source>
        <dbReference type="EMBL" id="KOM57259.1"/>
    </source>
</evidence>
<comment type="similarity">
    <text evidence="1">Belongs to the disease resistance NB-LRR family.</text>
</comment>
<dbReference type="PANTHER" id="PTHR33463">
    <property type="entry name" value="NB-ARC DOMAIN-CONTAINING PROTEIN-RELATED"/>
    <property type="match status" value="1"/>
</dbReference>
<keyword evidence="5" id="KW-0175">Coiled coil</keyword>
<dbReference type="Proteomes" id="UP000053144">
    <property type="component" value="Chromosome 11"/>
</dbReference>
<dbReference type="Gramene" id="KOM57259">
    <property type="protein sequence ID" value="KOM57259"/>
    <property type="gene ID" value="LR48_Vigan11g029100"/>
</dbReference>
<dbReference type="GO" id="GO:0005524">
    <property type="term" value="F:ATP binding"/>
    <property type="evidence" value="ECO:0007669"/>
    <property type="project" value="UniProtKB-KW"/>
</dbReference>
<dbReference type="SUPFAM" id="SSF52047">
    <property type="entry name" value="RNI-like"/>
    <property type="match status" value="3"/>
</dbReference>
<keyword evidence="4" id="KW-0067">ATP-binding</keyword>
<sequence>MDFLGPFGKVVEGLVDFVWKHGVRQVTYIVNYNNNVVELKDSVKDLALEKERINHQRDEAEKNLNNIEGKVIEWDRKVSEIETTVEVFKNDDGHTRARSPNCFVFPYLWNRHRLGRQAHKMKEDVKRLIGESPELDEVFYRQNVTSNDATLSNCGFVEFSSIKSIIEKVMIQLQDSAVRMIGLYGRGGVGKSTLVKEIARKAKEKKLFDVVVKVEITADPNPHKIQEEIAYVLGLRLEGEGENVRADCLRRRLKKEKGNILLILDDLWHKLDLNKLGIPVEDYDDDEDFNRQKPDNKDGNNDPSSKLLKKENIAGGHKGCKILLTSRDKNVLCAEMDVKSTFCVRELDDKDALMLFQKLTGIHNEMPSSKQEIVKKYCEGLPMAIVVVARALRNKSESVWEATIKRHKKHELVGDGTSMDISVKMSYEHLENEEIKYIFLLCAQMGRRALIMDLVKYSFGLGILEGVSSLWEAREKIKTSIQKLKDSGLLLDESSNNHFNMHDMVRDTALSIAHKYHNTFNLRNGKLDDWPELEKCTSIFMCNSDIIDGLEVINCPQLKLFQIDTNDPYLKIPKSFFRRMKNLRVLIMTGFCVSNLPSSIQYLSKLRMLCLQRCTLDCNLSIIGKLKKLRILSFSGSILKSLPIELQCLDKLRMLDISDCSELKIIPPNVISSLTCLEELYIRESLIKMLVERETNKGQDLFLSELKNLHQLKVVELSIPCVSNFPNHLFFDKLRDYNIVIGDFDFFSLGEFKMLNKHETFRVLAVQLKDNTIIHSQENIKLLFKTVQTLLLGKTNGVREVVNDLNIDGFQDLEHLSIINNNDFKYVNSTKLCNYVNVFPNLESLRLYNLGKLDMICYGPVTVVSFAKLRIIKVEMCHRLKNLYSLDMIMFPIGSQTCDISECNSYMDIFLSSLEIIEVSECKSLKEILQIPKHYGKVEFLKLHTLTLRLLPLLSSFYTKVDKFCWPDLTKAQTRIMGHKDLTSEEDKQSDEEPPLFGELVEIPNLETLNLSSLKIHKIWSDQNSSSFIFQNLIKLVVKDCDKLTHLCSLSMARSLKKLKSLVISECPVMEKIFETERNSADKVCIFPKLEEIHLTKMNKLTDIWQTKVSADSFSSLISVKIEECNKLDKIFPSHMEGWFETLDNLKVYRCESVEVIFEINDSQEIDEFGGIDTKLQIILLEHLPKLKQLWSTDPNGILNFKKLRTIDVCFCHELKNLFPVSVAKDVPKLEHMSVLYCDKMEEIVASQDALETNKDLLVFPELTSVRLHCLPDMKYFYKKKYPIKCPKLKELSVTICLKLKTFVKDTINTTNKVGNFVFSIDEVFPNLERMEFDFDEAQQLLPKYQMHRLKELTLNSVKSVDLLNQFPYRIPNLEKLKFNSCYFKELAPKANIGRQKGLGIVLQLKELIFSYSNIKDLGFERGQVLQRLEILRLEGCYKLSNLAPPSVSLIYLTHLELKDCHRLKNLMASSTAKSMVQLKTMKVIDCHKIEQIISMEESEEGKVMKIVFSKLISIELVGLKKLASFCSHKECEFEFSSLEILIVRECEKMEKFSEKRSIAPKLKNIFGVEGDEKTKWQWEGDLNATIHKIFNDKITFTYSELLDTEDSTEFIEQLWQGRHWVQQNSFGYLKRLCVWECHTIVHVIPSHLLSCFHNLEELYVYYCSNAEVIFKMNDDNRVIKKPSGLFRLKSLYLSNLPQLKHVWDKDPKEIIDLDVLEKMRVNICRSLTTLFPASVAKDLTGLEESTSNLSERDVQELCFGSQVIPNSNFCLLESLKIDGCQFLSDVLLPFNLLLSLTNLEKLKVENCKFIKTIFDVKCTTESKDVTSIGPTHFYLKNLSLSNLPNLKNVWNEDPHGILRMHHLEEVHLEKCEGLRSVFPASIAKDIVELKTVEIEDCEGLMTIVEENNNNADARGTNEELPCPWVRSLKLNGLSMFKYFYYCSLQCHNFAHLESHTENQVGTEKIKWLSLGNNGVEMILHGEFQRNFLDNLKVLTLCLLSDAFGYEIVEQVPNIEKLVVSDGSLKEMFCCQSSNNEDYSGLLLLLKELRLESLKELVSIGLENSWTEPFVRNLETFEVISCSSLKNLVTCRVSFSNLICLKVENCDSLLYLFTSSTAKSLTKLQRMEIEKCKSIEEIVSEEREESDEDEIIFPKLNCLKLKYLENLVRFYKGSLSFPLLEELSMSDCDKMVSLCPGTLEATKSLAKLQRMAIEECESIEEIASKEGEESDDEDEIIFPKLNCLNLKYLNNLLWLYKGSLSFPLLEDLSITQCDEMATLCPGTLKTIKLAEVIPLEIDLSSTLFKEFMSKIGRRSSLEFKDRTDLEEIWRVSLEIHDFCFSNLETLVVDGCQLLSYVIPFGVLPLLSELQTLEVGNCDSVKTIFDVKYLQDTITFSLKKLVLLKLPNLETVWNEEPAEIVTEPNPVDPEQTNPKLITPNLEHLTVGENELKMIVDGKFQRNLLHKLKVLGLCFDIECDEFPEYGFLQQLPNVMKLEVSDSSFKVIFCLQRPNNSEILLQLKKLRLESLQELVSIGLENSWTEPFVRNLETFEVISCSNLKNLVPCQVSFSNLICLKVEKCDSLSYLFTSSTAKSLAKLQRMEIKECESIEEIVSKEEEESDEDEIIFPKLNCLKLKSLKNLLSFYKGSLNFPLLEELSIRNCDDMVSLCGGTLEASKLSEVKLEGSNTTLETGLNSTMKMEFLKQISKREELGLESRPGLQEIWNGSLHIPDLCFSELAKLTVNDCRFLSDAVLPFHLLPLLPRLKTLEVGNCDPVRTIFDVKCTTKDTSITFPLKKLVLSKLPNLENVWNEDPHRILCMQHLEEIHVKECKGLKSVFPASAAKSLVELEDLVVEDCEGLMAIVADESKEGDELDENGIIFPRLSYLKVESCNSLPYLFTSSTAKGLAELKTMKIKECKSIQEIVSKEGKESDKDEEIIFKQLQDLYLEKLDELGCFYSGNLTLTLPSLEEVYVIKCSSMKTFSAVNKINHPTKWYCSEYERPQKESDLNSAVLKTSAKEMVINKKQFFTASHDDYD</sequence>
<reference evidence="9" key="1">
    <citation type="journal article" date="2015" name="Proc. Natl. Acad. Sci. U.S.A.">
        <title>Genome sequencing of adzuki bean (Vigna angularis) provides insight into high starch and low fat accumulation and domestication.</title>
        <authorList>
            <person name="Yang K."/>
            <person name="Tian Z."/>
            <person name="Chen C."/>
            <person name="Luo L."/>
            <person name="Zhao B."/>
            <person name="Wang Z."/>
            <person name="Yu L."/>
            <person name="Li Y."/>
            <person name="Sun Y."/>
            <person name="Li W."/>
            <person name="Chen Y."/>
            <person name="Li Y."/>
            <person name="Zhang Y."/>
            <person name="Ai D."/>
            <person name="Zhao J."/>
            <person name="Shang C."/>
            <person name="Ma Y."/>
            <person name="Wu B."/>
            <person name="Wang M."/>
            <person name="Gao L."/>
            <person name="Sun D."/>
            <person name="Zhang P."/>
            <person name="Guo F."/>
            <person name="Wang W."/>
            <person name="Li Y."/>
            <person name="Wang J."/>
            <person name="Varshney R.K."/>
            <person name="Wang J."/>
            <person name="Ling H.Q."/>
            <person name="Wan P."/>
        </authorList>
    </citation>
    <scope>NUCLEOTIDE SEQUENCE</scope>
    <source>
        <strain evidence="9">cv. Jingnong 6</strain>
    </source>
</reference>
<dbReference type="PRINTS" id="PR00364">
    <property type="entry name" value="DISEASERSIST"/>
</dbReference>
<feature type="region of interest" description="Disordered" evidence="6">
    <location>
        <begin position="284"/>
        <end position="310"/>
    </location>
</feature>
<protein>
    <recommendedName>
        <fullName evidence="7">AAA+ ATPase domain-containing protein</fullName>
    </recommendedName>
</protein>
<feature type="domain" description="AAA+ ATPase" evidence="7">
    <location>
        <begin position="177"/>
        <end position="342"/>
    </location>
</feature>
<dbReference type="InterPro" id="IPR002182">
    <property type="entry name" value="NB-ARC"/>
</dbReference>
<feature type="compositionally biased region" description="Basic and acidic residues" evidence="6">
    <location>
        <begin position="289"/>
        <end position="300"/>
    </location>
</feature>
<dbReference type="OMA" id="SHFFCHI"/>
<dbReference type="Gene3D" id="3.40.50.300">
    <property type="entry name" value="P-loop containing nucleotide triphosphate hydrolases"/>
    <property type="match status" value="1"/>
</dbReference>
<dbReference type="InterPro" id="IPR042197">
    <property type="entry name" value="Apaf_helical"/>
</dbReference>
<proteinExistence type="inferred from homology"/>
<evidence type="ECO:0000256" key="3">
    <source>
        <dbReference type="ARBA" id="ARBA00022821"/>
    </source>
</evidence>
<keyword evidence="2" id="KW-0547">Nucleotide-binding</keyword>
<dbReference type="InterPro" id="IPR027417">
    <property type="entry name" value="P-loop_NTPase"/>
</dbReference>